<dbReference type="EMBL" id="JAPEVB010000005">
    <property type="protein sequence ID" value="KAJ4387308.1"/>
    <property type="molecule type" value="Genomic_DNA"/>
</dbReference>
<dbReference type="AlphaFoldDB" id="A0A9W8YN57"/>
<comment type="caution">
    <text evidence="1">The sequence shown here is derived from an EMBL/GenBank/DDBJ whole genome shotgun (WGS) entry which is preliminary data.</text>
</comment>
<keyword evidence="2" id="KW-1185">Reference proteome</keyword>
<proteinExistence type="predicted"/>
<evidence type="ECO:0000313" key="1">
    <source>
        <dbReference type="EMBL" id="KAJ4387308.1"/>
    </source>
</evidence>
<name>A0A9W8YN57_9PEZI</name>
<evidence type="ECO:0000313" key="2">
    <source>
        <dbReference type="Proteomes" id="UP001140453"/>
    </source>
</evidence>
<reference evidence="1" key="1">
    <citation type="submission" date="2022-10" db="EMBL/GenBank/DDBJ databases">
        <title>Tapping the CABI collections for fungal endophytes: first genome assemblies for Collariella, Neodidymelliopsis, Ascochyta clinopodiicola, Didymella pomorum, Didymosphaeria variabile, Neocosmospora piperis and Neocucurbitaria cava.</title>
        <authorList>
            <person name="Hill R."/>
        </authorList>
    </citation>
    <scope>NUCLEOTIDE SEQUENCE</scope>
    <source>
        <strain evidence="1">IMI 355082</strain>
    </source>
</reference>
<gene>
    <name evidence="1" type="ORF">N0V93_007897</name>
</gene>
<dbReference type="Proteomes" id="UP001140453">
    <property type="component" value="Unassembled WGS sequence"/>
</dbReference>
<organism evidence="1 2">
    <name type="scientific">Gnomoniopsis smithogilvyi</name>
    <dbReference type="NCBI Taxonomy" id="1191159"/>
    <lineage>
        <taxon>Eukaryota</taxon>
        <taxon>Fungi</taxon>
        <taxon>Dikarya</taxon>
        <taxon>Ascomycota</taxon>
        <taxon>Pezizomycotina</taxon>
        <taxon>Sordariomycetes</taxon>
        <taxon>Sordariomycetidae</taxon>
        <taxon>Diaporthales</taxon>
        <taxon>Gnomoniaceae</taxon>
        <taxon>Gnomoniopsis</taxon>
    </lineage>
</organism>
<accession>A0A9W8YN57</accession>
<dbReference type="OrthoDB" id="3819888at2759"/>
<sequence length="257" mass="29888">MARRRAYVACLTLFGLIKERTERLCDAHQVFVRTVILSLPSNWDLDVEDHYRDLIKQSLNPPRGVNIHFMTEIQANAHFIFNTRNVVTGHIKRRLKDNGQFQCLFADFGGLTFTPDLEACIRKRAESLQYGKLDPETLQRFEQEFDKRKLKGDFNDKTHRVQKFKVYCDEIDAHIYLQFTSEEIRDLRHRAHAGLLRLFEEEVDRLMCDYKPGTCVNISGGSTRDAEIRSTIITICVAQGLKEEDIIWTDDTCVSDL</sequence>
<protein>
    <submittedName>
        <fullName evidence="1">Uncharacterized protein</fullName>
    </submittedName>
</protein>